<feature type="transmembrane region" description="Helical" evidence="1">
    <location>
        <begin position="7"/>
        <end position="26"/>
    </location>
</feature>
<evidence type="ECO:0000313" key="2">
    <source>
        <dbReference type="EMBL" id="QJA49320.1"/>
    </source>
</evidence>
<protein>
    <submittedName>
        <fullName evidence="2">Uncharacterized protein</fullName>
    </submittedName>
</protein>
<evidence type="ECO:0000256" key="1">
    <source>
        <dbReference type="SAM" id="Phobius"/>
    </source>
</evidence>
<dbReference type="EMBL" id="MT144130">
    <property type="protein sequence ID" value="QJA49320.1"/>
    <property type="molecule type" value="Genomic_DNA"/>
</dbReference>
<dbReference type="AlphaFoldDB" id="A0A6H1ZQ43"/>
<reference evidence="2" key="1">
    <citation type="submission" date="2020-03" db="EMBL/GenBank/DDBJ databases">
        <title>The deep terrestrial virosphere.</title>
        <authorList>
            <person name="Holmfeldt K."/>
            <person name="Nilsson E."/>
            <person name="Simone D."/>
            <person name="Lopez-Fernandez M."/>
            <person name="Wu X."/>
            <person name="de Brujin I."/>
            <person name="Lundin D."/>
            <person name="Andersson A."/>
            <person name="Bertilsson S."/>
            <person name="Dopson M."/>
        </authorList>
    </citation>
    <scope>NUCLEOTIDE SEQUENCE</scope>
    <source>
        <strain evidence="3">MM415A01141</strain>
        <strain evidence="2">TM448A01293</strain>
    </source>
</reference>
<keyword evidence="1" id="KW-0472">Membrane</keyword>
<name>A0A6H1ZQ43_9ZZZZ</name>
<keyword evidence="1" id="KW-1133">Transmembrane helix</keyword>
<evidence type="ECO:0000313" key="3">
    <source>
        <dbReference type="EMBL" id="QJA78073.1"/>
    </source>
</evidence>
<gene>
    <name evidence="3" type="ORF">MM415A01141_0008</name>
    <name evidence="2" type="ORF">TM448A01293_0013</name>
</gene>
<sequence>MTWIIENYTFLIAIIGGVVTTASIIAKLTPTKVDDNFFGFLIKLMDKLALNNTPTETRKIIRKP</sequence>
<proteinExistence type="predicted"/>
<accession>A0A6H1ZQ43</accession>
<dbReference type="EMBL" id="MT142319">
    <property type="protein sequence ID" value="QJA78073.1"/>
    <property type="molecule type" value="Genomic_DNA"/>
</dbReference>
<keyword evidence="1" id="KW-0812">Transmembrane</keyword>
<organism evidence="2">
    <name type="scientific">viral metagenome</name>
    <dbReference type="NCBI Taxonomy" id="1070528"/>
    <lineage>
        <taxon>unclassified sequences</taxon>
        <taxon>metagenomes</taxon>
        <taxon>organismal metagenomes</taxon>
    </lineage>
</organism>